<accession>A0ACB9RVF3</accession>
<evidence type="ECO:0000313" key="2">
    <source>
        <dbReference type="Proteomes" id="UP001057402"/>
    </source>
</evidence>
<dbReference type="EMBL" id="CM042882">
    <property type="protein sequence ID" value="KAI4383070.1"/>
    <property type="molecule type" value="Genomic_DNA"/>
</dbReference>
<protein>
    <submittedName>
        <fullName evidence="1">Uncharacterized protein</fullName>
    </submittedName>
</protein>
<gene>
    <name evidence="1" type="ORF">MLD38_008950</name>
</gene>
<evidence type="ECO:0000313" key="1">
    <source>
        <dbReference type="EMBL" id="KAI4383070.1"/>
    </source>
</evidence>
<reference evidence="2" key="1">
    <citation type="journal article" date="2023" name="Front. Plant Sci.">
        <title>Chromosomal-level genome assembly of Melastoma candidum provides insights into trichome evolution.</title>
        <authorList>
            <person name="Zhong Y."/>
            <person name="Wu W."/>
            <person name="Sun C."/>
            <person name="Zou P."/>
            <person name="Liu Y."/>
            <person name="Dai S."/>
            <person name="Zhou R."/>
        </authorList>
    </citation>
    <scope>NUCLEOTIDE SEQUENCE [LARGE SCALE GENOMIC DNA]</scope>
</reference>
<proteinExistence type="predicted"/>
<keyword evidence="2" id="KW-1185">Reference proteome</keyword>
<dbReference type="Proteomes" id="UP001057402">
    <property type="component" value="Chromosome 3"/>
</dbReference>
<organism evidence="1 2">
    <name type="scientific">Melastoma candidum</name>
    <dbReference type="NCBI Taxonomy" id="119954"/>
    <lineage>
        <taxon>Eukaryota</taxon>
        <taxon>Viridiplantae</taxon>
        <taxon>Streptophyta</taxon>
        <taxon>Embryophyta</taxon>
        <taxon>Tracheophyta</taxon>
        <taxon>Spermatophyta</taxon>
        <taxon>Magnoliopsida</taxon>
        <taxon>eudicotyledons</taxon>
        <taxon>Gunneridae</taxon>
        <taxon>Pentapetalae</taxon>
        <taxon>rosids</taxon>
        <taxon>malvids</taxon>
        <taxon>Myrtales</taxon>
        <taxon>Melastomataceae</taxon>
        <taxon>Melastomatoideae</taxon>
        <taxon>Melastomateae</taxon>
        <taxon>Melastoma</taxon>
    </lineage>
</organism>
<name>A0ACB9RVF3_9MYRT</name>
<comment type="caution">
    <text evidence="1">The sequence shown here is derived from an EMBL/GenBank/DDBJ whole genome shotgun (WGS) entry which is preliminary data.</text>
</comment>
<sequence>MGLLTIPSPSSPLSPRLLTAKTHSPNLILPQPTSTISFSVRSQNSQSDSNPATPTADEKPRKPPTSGVGFGSPVVDASPAKPSSTGKKRGKRERATVIRRTPVEKPAFLPQVDEKKVEEEKGNESAFLLTWLGLGGVILVEGIALAASGFLPEEWDKFFVKYLYPSFTPTVALFVAGTVAYGVSKYLQNEKLKDRK</sequence>